<evidence type="ECO:0000313" key="1">
    <source>
        <dbReference type="EMBL" id="KAJ4432636.1"/>
    </source>
</evidence>
<gene>
    <name evidence="1" type="ORF">ANN_21259</name>
</gene>
<dbReference type="PANTHER" id="PTHR47027:SF20">
    <property type="entry name" value="REVERSE TRANSCRIPTASE-LIKE PROTEIN WITH RNA-DIRECTED DNA POLYMERASE DOMAIN"/>
    <property type="match status" value="1"/>
</dbReference>
<dbReference type="EMBL" id="JAJSOF020000029">
    <property type="protein sequence ID" value="KAJ4432636.1"/>
    <property type="molecule type" value="Genomic_DNA"/>
</dbReference>
<reference evidence="1 2" key="1">
    <citation type="journal article" date="2022" name="Allergy">
        <title>Genome assembly and annotation of Periplaneta americana reveal a comprehensive cockroach allergen profile.</title>
        <authorList>
            <person name="Wang L."/>
            <person name="Xiong Q."/>
            <person name="Saelim N."/>
            <person name="Wang L."/>
            <person name="Nong W."/>
            <person name="Wan A.T."/>
            <person name="Shi M."/>
            <person name="Liu X."/>
            <person name="Cao Q."/>
            <person name="Hui J.H.L."/>
            <person name="Sookrung N."/>
            <person name="Leung T.F."/>
            <person name="Tungtrongchitr A."/>
            <person name="Tsui S.K.W."/>
        </authorList>
    </citation>
    <scope>NUCLEOTIDE SEQUENCE [LARGE SCALE GENOMIC DNA]</scope>
    <source>
        <strain evidence="1">PWHHKU_190912</strain>
    </source>
</reference>
<comment type="caution">
    <text evidence="1">The sequence shown here is derived from an EMBL/GenBank/DDBJ whole genome shotgun (WGS) entry which is preliminary data.</text>
</comment>
<evidence type="ECO:0000313" key="2">
    <source>
        <dbReference type="Proteomes" id="UP001148838"/>
    </source>
</evidence>
<accession>A0ABQ8SG13</accession>
<sequence length="470" mass="54481">MSPGSSTDSYPAFAHIGLRESPGKNLNQTHGLVVRASDYMRSRARFSVRTQEFFLKGNVPVFVHGLEIRLDLGLRPLLALHNHPIISSEQRNSAFQAPQPQNKDCNLLEMGYDRPTQITESSVRGHHLALLQDECCRVTPDAHDVIQIRYQRSETTLYFILQKMSKEEENKKNSERVTYEQDSFEQERLRKSTEILLEASKSTGLEVNPEKTNYMIMSRDQNIVRNGNIKIEDLSFEEVENLKNLKLRIYKIVRLPVVLYGCETWTLTLKDEQRLRFFENKVLRKILGAKRDEVTGEWRKLHNAELHALYCSPDIIRNIKSRRLRWAGHVAHMGESRNNLRDNETSVRAEQELHAACGLDMWEEDDFLWILREGYTSSFLFRFRFSTKQECGDGDNSIPSGAVHSVRKCASKLRKTLTDWAHGSLLSLYSRKDHKGRPRGPQVVRGPWFEKRCTKPHRIPIPMPERILSV</sequence>
<dbReference type="PANTHER" id="PTHR47027">
    <property type="entry name" value="REVERSE TRANSCRIPTASE DOMAIN-CONTAINING PROTEIN"/>
    <property type="match status" value="1"/>
</dbReference>
<organism evidence="1 2">
    <name type="scientific">Periplaneta americana</name>
    <name type="common">American cockroach</name>
    <name type="synonym">Blatta americana</name>
    <dbReference type="NCBI Taxonomy" id="6978"/>
    <lineage>
        <taxon>Eukaryota</taxon>
        <taxon>Metazoa</taxon>
        <taxon>Ecdysozoa</taxon>
        <taxon>Arthropoda</taxon>
        <taxon>Hexapoda</taxon>
        <taxon>Insecta</taxon>
        <taxon>Pterygota</taxon>
        <taxon>Neoptera</taxon>
        <taxon>Polyneoptera</taxon>
        <taxon>Dictyoptera</taxon>
        <taxon>Blattodea</taxon>
        <taxon>Blattoidea</taxon>
        <taxon>Blattidae</taxon>
        <taxon>Blattinae</taxon>
        <taxon>Periplaneta</taxon>
    </lineage>
</organism>
<protein>
    <submittedName>
        <fullName evidence="1">Uncharacterized protein</fullName>
    </submittedName>
</protein>
<dbReference type="Proteomes" id="UP001148838">
    <property type="component" value="Unassembled WGS sequence"/>
</dbReference>
<keyword evidence="2" id="KW-1185">Reference proteome</keyword>
<name>A0ABQ8SG13_PERAM</name>
<proteinExistence type="predicted"/>